<dbReference type="InterPro" id="IPR037034">
    <property type="entry name" value="RNA_pol_Rpb2_2_sf"/>
</dbReference>
<dbReference type="InterPro" id="IPR004042">
    <property type="entry name" value="Intein_endonuc_central"/>
</dbReference>
<dbReference type="InterPro" id="IPR007120">
    <property type="entry name" value="DNA-dir_RNAP_su2_dom"/>
</dbReference>
<dbReference type="SUPFAM" id="SSF55608">
    <property type="entry name" value="Homing endonucleases"/>
    <property type="match status" value="1"/>
</dbReference>
<evidence type="ECO:0000256" key="9">
    <source>
        <dbReference type="ARBA" id="ARBA00023000"/>
    </source>
</evidence>
<name>A0A6C0LQI5_9ZZZZ</name>
<reference evidence="12" key="1">
    <citation type="journal article" date="2020" name="Nature">
        <title>Giant virus diversity and host interactions through global metagenomics.</title>
        <authorList>
            <person name="Schulz F."/>
            <person name="Roux S."/>
            <person name="Paez-Espino D."/>
            <person name="Jungbluth S."/>
            <person name="Walsh D.A."/>
            <person name="Denef V.J."/>
            <person name="McMahon K.D."/>
            <person name="Konstantinidis K.T."/>
            <person name="Eloe-Fadrosh E.A."/>
            <person name="Kyrpides N.C."/>
            <person name="Woyke T."/>
        </authorList>
    </citation>
    <scope>NUCLEOTIDE SEQUENCE</scope>
    <source>
        <strain evidence="12">GVMAG-S-1014582-52</strain>
    </source>
</reference>
<dbReference type="InterPro" id="IPR007642">
    <property type="entry name" value="RNA_pol_Rpb2_2"/>
</dbReference>
<dbReference type="Gene3D" id="3.90.1100.10">
    <property type="match status" value="1"/>
</dbReference>
<dbReference type="PANTHER" id="PTHR20856">
    <property type="entry name" value="DNA-DIRECTED RNA POLYMERASE I SUBUNIT 2"/>
    <property type="match status" value="1"/>
</dbReference>
<dbReference type="Pfam" id="PF04567">
    <property type="entry name" value="RNA_pol_Rpb2_5"/>
    <property type="match status" value="1"/>
</dbReference>
<evidence type="ECO:0000313" key="12">
    <source>
        <dbReference type="EMBL" id="QHU32999.1"/>
    </source>
</evidence>
<dbReference type="Pfam" id="PF00562">
    <property type="entry name" value="RNA_pol_Rpb2_6"/>
    <property type="match status" value="2"/>
</dbReference>
<evidence type="ECO:0000256" key="6">
    <source>
        <dbReference type="ARBA" id="ARBA00022723"/>
    </source>
</evidence>
<dbReference type="InterPro" id="IPR007647">
    <property type="entry name" value="RNA_pol_Rpb2_5"/>
</dbReference>
<evidence type="ECO:0000256" key="2">
    <source>
        <dbReference type="ARBA" id="ARBA00012418"/>
    </source>
</evidence>
<keyword evidence="3" id="KW-0240">DNA-directed RNA polymerase</keyword>
<feature type="domain" description="DOD-type homing endonuclease" evidence="11">
    <location>
        <begin position="1115"/>
        <end position="1202"/>
    </location>
</feature>
<dbReference type="Gene3D" id="2.40.50.150">
    <property type="match status" value="1"/>
</dbReference>
<evidence type="ECO:0000256" key="5">
    <source>
        <dbReference type="ARBA" id="ARBA00022695"/>
    </source>
</evidence>
<keyword evidence="4" id="KW-0808">Transferase</keyword>
<evidence type="ECO:0000256" key="1">
    <source>
        <dbReference type="ARBA" id="ARBA00006835"/>
    </source>
</evidence>
<keyword evidence="9" id="KW-0651">Protein splicing</keyword>
<dbReference type="Gene3D" id="2.40.270.10">
    <property type="entry name" value="DNA-directed RNA polymerase, subunit 2, domain 6"/>
    <property type="match status" value="2"/>
</dbReference>
<dbReference type="GO" id="GO:0032549">
    <property type="term" value="F:ribonucleoside binding"/>
    <property type="evidence" value="ECO:0007669"/>
    <property type="project" value="InterPro"/>
</dbReference>
<dbReference type="InterPro" id="IPR014724">
    <property type="entry name" value="RNA_pol_RPB2_OB-fold"/>
</dbReference>
<dbReference type="InterPro" id="IPR007644">
    <property type="entry name" value="RNA_pol_bsu_protrusion"/>
</dbReference>
<evidence type="ECO:0000259" key="11">
    <source>
        <dbReference type="PROSITE" id="PS50819"/>
    </source>
</evidence>
<dbReference type="InterPro" id="IPR007641">
    <property type="entry name" value="RNA_pol_Rpb2_7"/>
</dbReference>
<dbReference type="InterPro" id="IPR015712">
    <property type="entry name" value="DNA-dir_RNA_pol_su2"/>
</dbReference>
<dbReference type="SUPFAM" id="SSF64484">
    <property type="entry name" value="beta and beta-prime subunits of DNA dependent RNA-polymerase"/>
    <property type="match status" value="2"/>
</dbReference>
<dbReference type="GO" id="GO:0006351">
    <property type="term" value="P:DNA-templated transcription"/>
    <property type="evidence" value="ECO:0007669"/>
    <property type="project" value="InterPro"/>
</dbReference>
<evidence type="ECO:0000256" key="7">
    <source>
        <dbReference type="ARBA" id="ARBA00022813"/>
    </source>
</evidence>
<dbReference type="InterPro" id="IPR004860">
    <property type="entry name" value="LAGLIDADG_dom"/>
</dbReference>
<protein>
    <recommendedName>
        <fullName evidence="2">DNA-directed RNA polymerase</fullName>
        <ecNumber evidence="2">2.7.7.6</ecNumber>
    </recommendedName>
</protein>
<dbReference type="GO" id="GO:0003677">
    <property type="term" value="F:DNA binding"/>
    <property type="evidence" value="ECO:0007669"/>
    <property type="project" value="InterPro"/>
</dbReference>
<evidence type="ECO:0000256" key="10">
    <source>
        <dbReference type="ARBA" id="ARBA00023163"/>
    </source>
</evidence>
<dbReference type="PROSITE" id="PS50819">
    <property type="entry name" value="INTEIN_ENDONUCLEASE"/>
    <property type="match status" value="1"/>
</dbReference>
<dbReference type="EMBL" id="MN740556">
    <property type="protein sequence ID" value="QHU32999.1"/>
    <property type="molecule type" value="Genomic_DNA"/>
</dbReference>
<dbReference type="GO" id="GO:0016539">
    <property type="term" value="P:intein-mediated protein splicing"/>
    <property type="evidence" value="ECO:0007669"/>
    <property type="project" value="InterPro"/>
</dbReference>
<keyword evidence="6" id="KW-0479">Metal-binding</keyword>
<dbReference type="EC" id="2.7.7.6" evidence="2"/>
<dbReference type="Gene3D" id="3.90.1110.10">
    <property type="entry name" value="RNA polymerase Rpb2, domain 2"/>
    <property type="match status" value="1"/>
</dbReference>
<keyword evidence="5" id="KW-0548">Nucleotidyltransferase</keyword>
<dbReference type="InterPro" id="IPR007645">
    <property type="entry name" value="RNA_pol_Rpb2_3"/>
</dbReference>
<dbReference type="Gene3D" id="3.10.28.10">
    <property type="entry name" value="Homing endonucleases"/>
    <property type="match status" value="1"/>
</dbReference>
<dbReference type="GO" id="GO:0004519">
    <property type="term" value="F:endonuclease activity"/>
    <property type="evidence" value="ECO:0007669"/>
    <property type="project" value="InterPro"/>
</dbReference>
<dbReference type="FunFam" id="3.90.1800.10:FF:000002">
    <property type="entry name" value="DNA-directed RNA polymerase subunit beta"/>
    <property type="match status" value="1"/>
</dbReference>
<keyword evidence="7" id="KW-0068">Autocatalytic cleavage</keyword>
<dbReference type="Pfam" id="PF04560">
    <property type="entry name" value="RNA_pol_Rpb2_7"/>
    <property type="match status" value="1"/>
</dbReference>
<evidence type="ECO:0000256" key="4">
    <source>
        <dbReference type="ARBA" id="ARBA00022679"/>
    </source>
</evidence>
<dbReference type="Gene3D" id="3.90.1800.10">
    <property type="entry name" value="RNA polymerase alpha subunit dimerisation domain"/>
    <property type="match status" value="1"/>
</dbReference>
<comment type="similarity">
    <text evidence="1">Belongs to the RNA polymerase beta chain family.</text>
</comment>
<dbReference type="Pfam" id="PF14528">
    <property type="entry name" value="LAGLIDADG_3"/>
    <property type="match status" value="1"/>
</dbReference>
<dbReference type="InterPro" id="IPR037033">
    <property type="entry name" value="DNA-dir_RNAP_su2_hyb_sf"/>
</dbReference>
<dbReference type="InterPro" id="IPR036844">
    <property type="entry name" value="Hint_dom_sf"/>
</dbReference>
<organism evidence="12">
    <name type="scientific">viral metagenome</name>
    <dbReference type="NCBI Taxonomy" id="1070528"/>
    <lineage>
        <taxon>unclassified sequences</taxon>
        <taxon>metagenomes</taxon>
        <taxon>organismal metagenomes</taxon>
    </lineage>
</organism>
<dbReference type="InterPro" id="IPR027434">
    <property type="entry name" value="Homing_endonucl"/>
</dbReference>
<keyword evidence="10" id="KW-0804">Transcription</keyword>
<proteinExistence type="inferred from homology"/>
<sequence>MSKKSFESEDIISSKYDVEPYFELLDMFFERNNQVLVKHHIDSYNQFIEEIIPSILQSGENIISEKITENKVIKNRLKFEDCGMMPAMMDNDEELMYPIDSIQKNLTYAGKYVSTVTQLQDVIDIPTGNVDTKIISGPEKDVPIGRIPIMVGSNYCSNKLKPESRKSHCKYDSGGHFIIGGSEKVVLSVESMIQRKPLVFTQKDQNSLIYYVQVQSRPVTQFVGNLQIFKIKIKKDGNIVLAIQRFKEISIFILMRALGLETDEDIVDSILDVNREKAMANQLAISMNNQSTEIMTKEEAIDILMANMKSTKSYSEVDAEIRLQQKKKHLMRILCQGILPHVTSDTNNSNLDMLYKAYYIGYMVHKLLKCYMKNPKDIEESRGCDDRDAMTNKRIELTGILLGTLVEQFFKKMLNDCNKIFKSKNVDDKKPPNIIPHIKPNAIEQGLRKALSTGIFGGQSRKGLSQMLNRMNHLHSLSYMRRIITPTLDAATNKMTSPRHLHVTQYGAYCPLETPEGPKTGIVKNLSLLESITINMNSQIPIIKKYLMEKIITLESVNKKKLHRYVKVFMNGNWLGVTDDIININNYLRNMRFRGEIEKTVGLVLKFEDKEYHIYTEGGRLFRPYLTVTDNKLNFKPQMLEGVLNWDEFMAKYQNVIEYVDKEEEMNMMLALFPHYIEKANKLMLTKPINKVSDLDHINRTNRYDDNVYVRYSHCEIHPSMILGIISSNIPFPDHNQSPRGIFQYNQARQAMGLYISDYRKRTDISYILYHTQIPIVASKASKYTGAHIFPAGENCMVAIASYTGYNQEDSLLMNNSAIEKGLFRAQALKKYNQTITKNYASSQTSIFMKPDRSKVDGMKDANYDKLTEEGYAKIETQIKDGDVIIGMVNPKSNVREDEKAYKDSSTIYKSLVSGAIDHVIPGVNNDGYAIIKIRVRSERIPSVGDKFSCYDNKTEILTDKGWIFFKDLTKEYKVATLVNEKLVYENPKAIHKYPFVGNLYQIISNQIDLCVTPNHNMWVASKNNNKKYRLERADEIYGKIKYYQKNISEYGDERDYEVFKLPTYDKFPDRKLEMYHWLTFFGVWMTEGYVETSFIGFTTNKPRVKQALLIACDALGFYINKKSWRIYDTQLINYMKSLNIEPINKSLSDWIWKLPLLKARWLVKTMIFGDGYWTENKTMRYDTLSKKFADDFQRLCLHAGWSANIYVENGKKVNTIIDSYYLIVTTKQNNPSVNKTIKMDKWIKYDDYVYCCTVTNGIIYVRRNGLGIFSGNSRSGQKGTCGYKIPRWFMPFTEKGMIPDIIINPNCMPKRMTIGQLIECLLSKVCAIKGVYGDATPFTGVDIKAINKELIDVGYDEYGVETMYNGFTGQKMTTKIFFGPTYYQRLKQMVGDKAHSRARGPVQMLTHQPPEGRSRDGGLRFGEMERDAMSAHGAAQFLKERMVDNSDIYTCQICDICGLIAHKVPKKKYYKCASCKNTTRITKIVIPYAFKLFLQELRSINILGRIRTAKSIALPHS</sequence>
<dbReference type="Pfam" id="PF04565">
    <property type="entry name" value="RNA_pol_Rpb2_3"/>
    <property type="match status" value="1"/>
</dbReference>
<dbReference type="Gene3D" id="2.170.16.10">
    <property type="entry name" value="Hedgehog/Intein (Hint) domain"/>
    <property type="match status" value="1"/>
</dbReference>
<dbReference type="SUPFAM" id="SSF51294">
    <property type="entry name" value="Hedgehog/intein (Hint) domain"/>
    <property type="match status" value="1"/>
</dbReference>
<dbReference type="Pfam" id="PF04561">
    <property type="entry name" value="RNA_pol_Rpb2_2"/>
    <property type="match status" value="1"/>
</dbReference>
<dbReference type="GO" id="GO:0046872">
    <property type="term" value="F:metal ion binding"/>
    <property type="evidence" value="ECO:0007669"/>
    <property type="project" value="UniProtKB-KW"/>
</dbReference>
<dbReference type="GO" id="GO:0000428">
    <property type="term" value="C:DNA-directed RNA polymerase complex"/>
    <property type="evidence" value="ECO:0007669"/>
    <property type="project" value="UniProtKB-KW"/>
</dbReference>
<evidence type="ECO:0000256" key="8">
    <source>
        <dbReference type="ARBA" id="ARBA00022833"/>
    </source>
</evidence>
<dbReference type="Pfam" id="PF04563">
    <property type="entry name" value="RNA_pol_Rpb2_1"/>
    <property type="match status" value="1"/>
</dbReference>
<dbReference type="Pfam" id="PF04566">
    <property type="entry name" value="RNA_pol_Rpb2_4"/>
    <property type="match status" value="1"/>
</dbReference>
<dbReference type="InterPro" id="IPR006141">
    <property type="entry name" value="Intein_N"/>
</dbReference>
<keyword evidence="8" id="KW-0862">Zinc</keyword>
<accession>A0A6C0LQI5</accession>
<dbReference type="GO" id="GO:0003899">
    <property type="term" value="F:DNA-directed RNA polymerase activity"/>
    <property type="evidence" value="ECO:0007669"/>
    <property type="project" value="UniProtKB-EC"/>
</dbReference>
<dbReference type="InterPro" id="IPR007646">
    <property type="entry name" value="RNA_pol_Rpb2_4"/>
</dbReference>
<dbReference type="PROSITE" id="PS50817">
    <property type="entry name" value="INTEIN_N_TER"/>
    <property type="match status" value="1"/>
</dbReference>
<evidence type="ECO:0000256" key="3">
    <source>
        <dbReference type="ARBA" id="ARBA00022478"/>
    </source>
</evidence>